<dbReference type="EMBL" id="LT670844">
    <property type="protein sequence ID" value="SHL04928.1"/>
    <property type="molecule type" value="Genomic_DNA"/>
</dbReference>
<dbReference type="AlphaFoldDB" id="A0A1M6XG90"/>
<evidence type="ECO:0000313" key="3">
    <source>
        <dbReference type="Proteomes" id="UP000189935"/>
    </source>
</evidence>
<dbReference type="PANTHER" id="PTHR45566">
    <property type="entry name" value="HTH-TYPE TRANSCRIPTIONAL REGULATOR YHJB-RELATED"/>
    <property type="match status" value="1"/>
</dbReference>
<dbReference type="InterPro" id="IPR000792">
    <property type="entry name" value="Tscrpt_reg_LuxR_C"/>
</dbReference>
<feature type="domain" description="HTH luxR-type" evidence="1">
    <location>
        <begin position="142"/>
        <end position="207"/>
    </location>
</feature>
<dbReference type="InterPro" id="IPR051015">
    <property type="entry name" value="EvgA-like"/>
</dbReference>
<sequence length="228" mass="25474">MSIILLIEKRLFLRNCLHDCFDRSYPEHEIFAFGSIAEWCNSVEKKTLKPAVVIYFAATGIGLMMKSEFERLEGLVPNTPIVVVSDTASSDEIARIIGYGARGYVPTSMPYHLAVEAVRFVEAGGTFVPAGNMLASRDRHRKPAGASALTERQMKVVEAVGRGFANKQIAYKLKMSENTVKVHLRHIMRKLKVRNRTEIAIMTRRLLDEAGELQPSGRAGKLQDRPSL</sequence>
<dbReference type="GO" id="GO:0006355">
    <property type="term" value="P:regulation of DNA-templated transcription"/>
    <property type="evidence" value="ECO:0007669"/>
    <property type="project" value="InterPro"/>
</dbReference>
<accession>A0A1M6XG90</accession>
<dbReference type="Proteomes" id="UP000189935">
    <property type="component" value="Chromosome I"/>
</dbReference>
<dbReference type="CDD" id="cd06170">
    <property type="entry name" value="LuxR_C_like"/>
    <property type="match status" value="1"/>
</dbReference>
<dbReference type="Gene3D" id="3.40.50.2300">
    <property type="match status" value="1"/>
</dbReference>
<dbReference type="PANTHER" id="PTHR45566:SF1">
    <property type="entry name" value="HTH-TYPE TRANSCRIPTIONAL REGULATOR YHJB-RELATED"/>
    <property type="match status" value="1"/>
</dbReference>
<gene>
    <name evidence="2" type="ORF">SAMN05444159_4862</name>
</gene>
<dbReference type="GO" id="GO:0003677">
    <property type="term" value="F:DNA binding"/>
    <property type="evidence" value="ECO:0007669"/>
    <property type="project" value="InterPro"/>
</dbReference>
<dbReference type="PROSITE" id="PS50043">
    <property type="entry name" value="HTH_LUXR_2"/>
    <property type="match status" value="1"/>
</dbReference>
<evidence type="ECO:0000259" key="1">
    <source>
        <dbReference type="PROSITE" id="PS50043"/>
    </source>
</evidence>
<dbReference type="PROSITE" id="PS00622">
    <property type="entry name" value="HTH_LUXR_1"/>
    <property type="match status" value="1"/>
</dbReference>
<dbReference type="SUPFAM" id="SSF46894">
    <property type="entry name" value="C-terminal effector domain of the bipartite response regulators"/>
    <property type="match status" value="1"/>
</dbReference>
<dbReference type="InterPro" id="IPR016032">
    <property type="entry name" value="Sig_transdc_resp-reg_C-effctor"/>
</dbReference>
<proteinExistence type="predicted"/>
<dbReference type="PRINTS" id="PR00038">
    <property type="entry name" value="HTHLUXR"/>
</dbReference>
<reference evidence="2 3" key="1">
    <citation type="submission" date="2016-11" db="EMBL/GenBank/DDBJ databases">
        <authorList>
            <person name="Jaros S."/>
            <person name="Januszkiewicz K."/>
            <person name="Wedrychowicz H."/>
        </authorList>
    </citation>
    <scope>NUCLEOTIDE SEQUENCE [LARGE SCALE GENOMIC DNA]</scope>
    <source>
        <strain evidence="2 3">GAS499</strain>
    </source>
</reference>
<protein>
    <submittedName>
        <fullName evidence="2">Two component transcriptional regulator, LuxR family</fullName>
    </submittedName>
</protein>
<dbReference type="SMART" id="SM00421">
    <property type="entry name" value="HTH_LUXR"/>
    <property type="match status" value="1"/>
</dbReference>
<evidence type="ECO:0000313" key="2">
    <source>
        <dbReference type="EMBL" id="SHL04928.1"/>
    </source>
</evidence>
<name>A0A1M6XG90_9BRAD</name>
<organism evidence="2 3">
    <name type="scientific">Bradyrhizobium lablabi</name>
    <dbReference type="NCBI Taxonomy" id="722472"/>
    <lineage>
        <taxon>Bacteria</taxon>
        <taxon>Pseudomonadati</taxon>
        <taxon>Pseudomonadota</taxon>
        <taxon>Alphaproteobacteria</taxon>
        <taxon>Hyphomicrobiales</taxon>
        <taxon>Nitrobacteraceae</taxon>
        <taxon>Bradyrhizobium</taxon>
    </lineage>
</organism>
<dbReference type="Pfam" id="PF00196">
    <property type="entry name" value="GerE"/>
    <property type="match status" value="1"/>
</dbReference>